<dbReference type="InterPro" id="IPR013785">
    <property type="entry name" value="Aldolase_TIM"/>
</dbReference>
<evidence type="ECO:0000256" key="5">
    <source>
        <dbReference type="ARBA" id="ARBA00005812"/>
    </source>
</evidence>
<keyword evidence="8" id="KW-0862">Zinc</keyword>
<dbReference type="InterPro" id="IPR000771">
    <property type="entry name" value="FBA_II"/>
</dbReference>
<dbReference type="GO" id="GO:0008270">
    <property type="term" value="F:zinc ion binding"/>
    <property type="evidence" value="ECO:0007669"/>
    <property type="project" value="InterPro"/>
</dbReference>
<dbReference type="GO" id="GO:0005829">
    <property type="term" value="C:cytosol"/>
    <property type="evidence" value="ECO:0007669"/>
    <property type="project" value="TreeGrafter"/>
</dbReference>
<name>A0A813KZQ8_POLGL</name>
<comment type="function">
    <text evidence="3">Catalyzes the aldol condensation of dihydroxyacetone phosphate (DHAP or glycerone-phosphate) with glyceraldehyde 3-phosphate (G3P) to form fructose 1,6-bisphosphate (FBP) in gluconeogenesis and the reverse reaction in glycolysis.</text>
</comment>
<feature type="non-terminal residue" evidence="12">
    <location>
        <position position="1"/>
    </location>
</feature>
<dbReference type="PANTHER" id="PTHR30559">
    <property type="entry name" value="FRUCTOSE-BISPHOSPHATE ALDOLASE CLASS 2"/>
    <property type="match status" value="1"/>
</dbReference>
<comment type="similarity">
    <text evidence="5">Belongs to the class II fructose-bisphosphate aldolase family.</text>
</comment>
<feature type="region of interest" description="Disordered" evidence="11">
    <location>
        <begin position="57"/>
        <end position="82"/>
    </location>
</feature>
<dbReference type="GO" id="GO:0006096">
    <property type="term" value="P:glycolytic process"/>
    <property type="evidence" value="ECO:0007669"/>
    <property type="project" value="UniProtKB-UniPathway"/>
</dbReference>
<dbReference type="Proteomes" id="UP000626109">
    <property type="component" value="Unassembled WGS sequence"/>
</dbReference>
<dbReference type="PROSITE" id="PS00806">
    <property type="entry name" value="ALDOLASE_CLASS_II_2"/>
    <property type="match status" value="1"/>
</dbReference>
<evidence type="ECO:0000256" key="2">
    <source>
        <dbReference type="ARBA" id="ARBA00001947"/>
    </source>
</evidence>
<dbReference type="Pfam" id="PF01116">
    <property type="entry name" value="F_bP_aldolase"/>
    <property type="match status" value="1"/>
</dbReference>
<evidence type="ECO:0000313" key="13">
    <source>
        <dbReference type="Proteomes" id="UP000626109"/>
    </source>
</evidence>
<comment type="caution">
    <text evidence="12">The sequence shown here is derived from an EMBL/GenBank/DDBJ whole genome shotgun (WGS) entry which is preliminary data.</text>
</comment>
<evidence type="ECO:0000313" key="12">
    <source>
        <dbReference type="EMBL" id="CAE8713193.1"/>
    </source>
</evidence>
<dbReference type="FunFam" id="3.20.20.70:FF:000013">
    <property type="entry name" value="Class II fructose-bisphosphate aldolase"/>
    <property type="match status" value="1"/>
</dbReference>
<organism evidence="12 13">
    <name type="scientific">Polarella glacialis</name>
    <name type="common">Dinoflagellate</name>
    <dbReference type="NCBI Taxonomy" id="89957"/>
    <lineage>
        <taxon>Eukaryota</taxon>
        <taxon>Sar</taxon>
        <taxon>Alveolata</taxon>
        <taxon>Dinophyceae</taxon>
        <taxon>Suessiales</taxon>
        <taxon>Suessiaceae</taxon>
        <taxon>Polarella</taxon>
    </lineage>
</organism>
<evidence type="ECO:0000256" key="3">
    <source>
        <dbReference type="ARBA" id="ARBA00002181"/>
    </source>
</evidence>
<dbReference type="NCBIfam" id="TIGR01520">
    <property type="entry name" value="FruBisAldo_II_A"/>
    <property type="match status" value="1"/>
</dbReference>
<dbReference type="Gene3D" id="3.20.20.70">
    <property type="entry name" value="Aldolase class I"/>
    <property type="match status" value="1"/>
</dbReference>
<evidence type="ECO:0000256" key="11">
    <source>
        <dbReference type="SAM" id="MobiDB-lite"/>
    </source>
</evidence>
<accession>A0A813KZQ8</accession>
<dbReference type="SUPFAM" id="SSF51569">
    <property type="entry name" value="Aldolase"/>
    <property type="match status" value="1"/>
</dbReference>
<protein>
    <recommendedName>
        <fullName evidence="6">fructose-bisphosphate aldolase</fullName>
        <ecNumber evidence="6">4.1.2.13</ecNumber>
    </recommendedName>
</protein>
<gene>
    <name evidence="12" type="ORF">PGLA2088_LOCUS37390</name>
</gene>
<evidence type="ECO:0000256" key="9">
    <source>
        <dbReference type="ARBA" id="ARBA00023152"/>
    </source>
</evidence>
<comment type="catalytic activity">
    <reaction evidence="1">
        <text>beta-D-fructose 1,6-bisphosphate = D-glyceraldehyde 3-phosphate + dihydroxyacetone phosphate</text>
        <dbReference type="Rhea" id="RHEA:14729"/>
        <dbReference type="ChEBI" id="CHEBI:32966"/>
        <dbReference type="ChEBI" id="CHEBI:57642"/>
        <dbReference type="ChEBI" id="CHEBI:59776"/>
        <dbReference type="EC" id="4.1.2.13"/>
    </reaction>
</comment>
<reference evidence="12" key="1">
    <citation type="submission" date="2021-02" db="EMBL/GenBank/DDBJ databases">
        <authorList>
            <person name="Dougan E. K."/>
            <person name="Rhodes N."/>
            <person name="Thang M."/>
            <person name="Chan C."/>
        </authorList>
    </citation>
    <scope>NUCLEOTIDE SEQUENCE</scope>
</reference>
<evidence type="ECO:0000256" key="4">
    <source>
        <dbReference type="ARBA" id="ARBA00004714"/>
    </source>
</evidence>
<dbReference type="PANTHER" id="PTHR30559:SF0">
    <property type="entry name" value="FRUCTOSE-BISPHOSPHATE ALDOLASE"/>
    <property type="match status" value="1"/>
</dbReference>
<dbReference type="AlphaFoldDB" id="A0A813KZQ8"/>
<sequence length="518" mass="55679">FVPPLLWAHPVKTRPHQGKASSMALMMGGGPAAAFLAMATPAVGFVAPANKAAPANNLRTSRHLQAASPAISEESRSSSGAAPATSALSTVAAGIALSTVAVSAASARRRRGACRTTRKAVDEKRFPVLSRRAPVGVFPKLPPSVHPGVVTGQSLIDLLDHAKKEGFAIPAVNCVSSSSINACLEAARKMDAPIIIQFSSGGSQFYAGKGLDNTKFHAAIAGAVSGAYHVRALAEQYGVPVILHTDHCAKNTLGWMDGMLEADERYFELHGEPLFSSHMLDFSEEPLEENIELCVHYMKRMSAIKCGLEMELGITGGEEDGVNNEDVRQEDLYSKPQEIYEVYKALKEVPNANFTVAAAFGNVHGVYSPGNVTLDPEILGNAQKFIKEKLGCQEDKPVQFVFHGGSGSALTDIRQAMDYGVIKMNIDTDTQWAYWNGIKGFEAKYHDYLQTQIGNPDGKEKPNKKYYDPRACMRAAEVSVASRMEQAFQDLKCVNILGLGPPAKPENVLGPRRGGLPA</sequence>
<evidence type="ECO:0000256" key="7">
    <source>
        <dbReference type="ARBA" id="ARBA00022723"/>
    </source>
</evidence>
<evidence type="ECO:0000256" key="10">
    <source>
        <dbReference type="ARBA" id="ARBA00023239"/>
    </source>
</evidence>
<dbReference type="NCBIfam" id="NF006628">
    <property type="entry name" value="PRK09197.1"/>
    <property type="match status" value="1"/>
</dbReference>
<dbReference type="UniPathway" id="UPA00109">
    <property type="reaction ID" value="UER00183"/>
</dbReference>
<proteinExistence type="inferred from homology"/>
<dbReference type="InterPro" id="IPR006411">
    <property type="entry name" value="Fruct_bisP_bact"/>
</dbReference>
<keyword evidence="10" id="KW-0456">Lyase</keyword>
<dbReference type="CDD" id="cd00946">
    <property type="entry name" value="FBP_aldolase_IIA"/>
    <property type="match status" value="1"/>
</dbReference>
<dbReference type="EC" id="4.1.2.13" evidence="6"/>
<keyword evidence="9" id="KW-0324">Glycolysis</keyword>
<dbReference type="NCBIfam" id="TIGR00167">
    <property type="entry name" value="cbbA"/>
    <property type="match status" value="1"/>
</dbReference>
<dbReference type="EMBL" id="CAJNNW010032461">
    <property type="protein sequence ID" value="CAE8713193.1"/>
    <property type="molecule type" value="Genomic_DNA"/>
</dbReference>
<evidence type="ECO:0000256" key="1">
    <source>
        <dbReference type="ARBA" id="ARBA00000441"/>
    </source>
</evidence>
<dbReference type="PROSITE" id="PS00602">
    <property type="entry name" value="ALDOLASE_CLASS_II_1"/>
    <property type="match status" value="1"/>
</dbReference>
<dbReference type="GO" id="GO:0006094">
    <property type="term" value="P:gluconeogenesis"/>
    <property type="evidence" value="ECO:0007669"/>
    <property type="project" value="TreeGrafter"/>
</dbReference>
<comment type="cofactor">
    <cofactor evidence="2">
        <name>Zn(2+)</name>
        <dbReference type="ChEBI" id="CHEBI:29105"/>
    </cofactor>
</comment>
<evidence type="ECO:0000256" key="8">
    <source>
        <dbReference type="ARBA" id="ARBA00022833"/>
    </source>
</evidence>
<keyword evidence="7" id="KW-0479">Metal-binding</keyword>
<feature type="compositionally biased region" description="Low complexity" evidence="11">
    <location>
        <begin position="66"/>
        <end position="82"/>
    </location>
</feature>
<comment type="pathway">
    <text evidence="4">Carbohydrate degradation; glycolysis; D-glyceraldehyde 3-phosphate and glycerone phosphate from D-glucose: step 4/4.</text>
</comment>
<dbReference type="GO" id="GO:0004332">
    <property type="term" value="F:fructose-bisphosphate aldolase activity"/>
    <property type="evidence" value="ECO:0007669"/>
    <property type="project" value="UniProtKB-EC"/>
</dbReference>
<evidence type="ECO:0000256" key="6">
    <source>
        <dbReference type="ARBA" id="ARBA00013068"/>
    </source>
</evidence>